<proteinExistence type="predicted"/>
<dbReference type="InterPro" id="IPR010272">
    <property type="entry name" value="T6SS_TssF"/>
</dbReference>
<evidence type="ECO:0000313" key="2">
    <source>
        <dbReference type="Proteomes" id="UP000075787"/>
    </source>
</evidence>
<dbReference type="AlphaFoldDB" id="A0A161Q7W0"/>
<evidence type="ECO:0000313" key="1">
    <source>
        <dbReference type="EMBL" id="KYO57289.1"/>
    </source>
</evidence>
<name>A0A161Q7W0_9PROT</name>
<dbReference type="NCBIfam" id="TIGR03359">
    <property type="entry name" value="VI_chp_6"/>
    <property type="match status" value="1"/>
</dbReference>
<dbReference type="PIRSF" id="PIRSF028304">
    <property type="entry name" value="UCP028304"/>
    <property type="match status" value="1"/>
</dbReference>
<dbReference type="EMBL" id="LPZR01000032">
    <property type="protein sequence ID" value="KYO57289.1"/>
    <property type="molecule type" value="Genomic_DNA"/>
</dbReference>
<comment type="caution">
    <text evidence="1">The sequence shown here is derived from an EMBL/GenBank/DDBJ whole genome shotgun (WGS) entry which is preliminary data.</text>
</comment>
<reference evidence="1 2" key="1">
    <citation type="submission" date="2015-12" db="EMBL/GenBank/DDBJ databases">
        <title>Genome sequence of Tistrella mobilis MCCC 1A02139.</title>
        <authorList>
            <person name="Lu L."/>
            <person name="Lai Q."/>
            <person name="Shao Z."/>
            <person name="Qian P."/>
        </authorList>
    </citation>
    <scope>NUCLEOTIDE SEQUENCE [LARGE SCALE GENOMIC DNA]</scope>
    <source>
        <strain evidence="1 2">MCCC 1A02139</strain>
    </source>
</reference>
<sequence>MTDELLPHYQRELVEIRRRAGEFAAAHPKIAGRLRLTADAADDPFVARLIEAVAYLNARIQLRLDDAFPELTDALLGVLHPHWLAPVPSMAIARFTPQADLSGPHTVPAGAELVTGPVAPAEGRAPEPCRFRTAWPATLWPVEIETVTLKARPVAAPAIAGVEQAVAVLKIGLRMTQPGRSFTEIGLDRLRLFIAAPGAQATRLYERLTNDVAGIAVAAGAEDPRPVRLGPDAVAPVGFAGDEGLLPDDARTLPAYRLLTEYFAFPEKFLFLDLNGLDARTLAPVGDRLEIHVFLTRHDQDLERAVTAESFALGAVPIVNLFRQAAEPIRLDQRQSAYRVVPDARRPLSTEIFRILRVEGSDAGGRRQLYQPFHSVAHGTAMADETRRWWHAERRPAGPRDPASEIYLSLVDDGFNPSEPATGVLSVDTLCLNRDLPARLPFGGGHPVLKPAEAMSAIRGVTCLTPPTRTLRPEAGAHGRWRLISFLSLNHLSLTDDTDGAAALRELLALHDLRDAPETRAAIDAITGISHRRGMARVPGDRFGGMARGLDVTLELDPERYATGGLYLLAAVLDRVFGLYCTINSFTRLTAKLRGRPGTIRTWPPRAGAQDLV</sequence>
<dbReference type="GeneID" id="97238898"/>
<dbReference type="PANTHER" id="PTHR35370:SF1">
    <property type="entry name" value="TYPE VI SECRETION SYSTEM COMPONENT TSSF1"/>
    <property type="match status" value="1"/>
</dbReference>
<gene>
    <name evidence="1" type="ORF">AUP44_20830</name>
</gene>
<dbReference type="RefSeq" id="WP_062761650.1">
    <property type="nucleotide sequence ID" value="NZ_CP121042.1"/>
</dbReference>
<accession>A0A161Q7W0</accession>
<dbReference type="Pfam" id="PF05947">
    <property type="entry name" value="T6SS_TssF"/>
    <property type="match status" value="1"/>
</dbReference>
<dbReference type="OrthoDB" id="9763676at2"/>
<dbReference type="Proteomes" id="UP000075787">
    <property type="component" value="Unassembled WGS sequence"/>
</dbReference>
<dbReference type="PANTHER" id="PTHR35370">
    <property type="entry name" value="CYTOPLASMIC PROTEIN-RELATED-RELATED"/>
    <property type="match status" value="1"/>
</dbReference>
<organism evidence="1 2">
    <name type="scientific">Tistrella mobilis</name>
    <dbReference type="NCBI Taxonomy" id="171437"/>
    <lineage>
        <taxon>Bacteria</taxon>
        <taxon>Pseudomonadati</taxon>
        <taxon>Pseudomonadota</taxon>
        <taxon>Alphaproteobacteria</taxon>
        <taxon>Geminicoccales</taxon>
        <taxon>Geminicoccaceae</taxon>
        <taxon>Tistrella</taxon>
    </lineage>
</organism>
<protein>
    <submittedName>
        <fullName evidence="1">Type VI secretion system protein ImpG</fullName>
    </submittedName>
</protein>